<feature type="modified residue" description="N6-(pyridoxal phosphate)lysine" evidence="3">
    <location>
        <position position="184"/>
    </location>
</feature>
<sequence>MRDTFLVFAQPLIEQPEMDEVLDSLRAAWLGTGPKVHQFEHDFAAYKGVGQAAALNSCTAGLHLACLALDLGHGDEVISTAMTFCSSINAIIHAGATPVLADIDPETQAIDPASIEARITPRTKALLVVHFAGRPCDMDAIMDIARRHDLRVIEDCAHAIETEYHGRKAGTIGDIGCFSFYSTKNIVTGEGGMVIARDESLIDRIRIMALHGMSADAWARFSDAGYKHYHVVELGFKYNMMDLQAALGIHQLPRVDRYWERRRAIWDRYMEAFASLPVGLPAPVAPDTRHAFHLFTLRVNRERCGLSRDEALTALHKRNIGSGVHYLAIPEHPFYQRTFGWRPEDTPNATAYGRETLSLPLSPKLSDRDVADVIEAVTDIFARA</sequence>
<dbReference type="Pfam" id="PF01041">
    <property type="entry name" value="DegT_DnrJ_EryC1"/>
    <property type="match status" value="1"/>
</dbReference>
<dbReference type="Gene3D" id="3.40.640.10">
    <property type="entry name" value="Type I PLP-dependent aspartate aminotransferase-like (Major domain)"/>
    <property type="match status" value="1"/>
</dbReference>
<accession>A0A9D1R2P5</accession>
<name>A0A9D1R2P5_9BACT</name>
<keyword evidence="3 4" id="KW-0663">Pyridoxal phosphate</keyword>
<dbReference type="SUPFAM" id="SSF53383">
    <property type="entry name" value="PLP-dependent transferases"/>
    <property type="match status" value="1"/>
</dbReference>
<evidence type="ECO:0000256" key="2">
    <source>
        <dbReference type="PIRSR" id="PIRSR000390-1"/>
    </source>
</evidence>
<evidence type="ECO:0000256" key="4">
    <source>
        <dbReference type="RuleBase" id="RU004508"/>
    </source>
</evidence>
<protein>
    <submittedName>
        <fullName evidence="5">DegT/DnrJ/EryC1/StrS family aminotransferase</fullName>
    </submittedName>
</protein>
<reference evidence="5" key="2">
    <citation type="submission" date="2021-04" db="EMBL/GenBank/DDBJ databases">
        <authorList>
            <person name="Gilroy R."/>
        </authorList>
    </citation>
    <scope>NUCLEOTIDE SEQUENCE</scope>
    <source>
        <strain evidence="5">ChiSxjej5B17-1746</strain>
    </source>
</reference>
<dbReference type="Proteomes" id="UP000824264">
    <property type="component" value="Unassembled WGS sequence"/>
</dbReference>
<keyword evidence="5" id="KW-0032">Aminotransferase</keyword>
<dbReference type="PANTHER" id="PTHR30244">
    <property type="entry name" value="TRANSAMINASE"/>
    <property type="match status" value="1"/>
</dbReference>
<dbReference type="EMBL" id="DXGI01000446">
    <property type="protein sequence ID" value="HIW79824.1"/>
    <property type="molecule type" value="Genomic_DNA"/>
</dbReference>
<dbReference type="AlphaFoldDB" id="A0A9D1R2P5"/>
<feature type="active site" description="Proton acceptor" evidence="2">
    <location>
        <position position="184"/>
    </location>
</feature>
<evidence type="ECO:0000313" key="5">
    <source>
        <dbReference type="EMBL" id="HIW79824.1"/>
    </source>
</evidence>
<gene>
    <name evidence="5" type="ORF">H9874_11890</name>
</gene>
<dbReference type="GO" id="GO:0000271">
    <property type="term" value="P:polysaccharide biosynthetic process"/>
    <property type="evidence" value="ECO:0007669"/>
    <property type="project" value="TreeGrafter"/>
</dbReference>
<comment type="similarity">
    <text evidence="1 4">Belongs to the DegT/DnrJ/EryC1 family.</text>
</comment>
<dbReference type="PIRSF" id="PIRSF000390">
    <property type="entry name" value="PLP_StrS"/>
    <property type="match status" value="1"/>
</dbReference>
<keyword evidence="5" id="KW-0808">Transferase</keyword>
<dbReference type="Gene3D" id="3.90.1150.10">
    <property type="entry name" value="Aspartate Aminotransferase, domain 1"/>
    <property type="match status" value="1"/>
</dbReference>
<proteinExistence type="inferred from homology"/>
<dbReference type="PANTHER" id="PTHR30244:SF34">
    <property type="entry name" value="DTDP-4-AMINO-4,6-DIDEOXYGALACTOSE TRANSAMINASE"/>
    <property type="match status" value="1"/>
</dbReference>
<dbReference type="InterPro" id="IPR015421">
    <property type="entry name" value="PyrdxlP-dep_Trfase_major"/>
</dbReference>
<dbReference type="GO" id="GO:0008483">
    <property type="term" value="F:transaminase activity"/>
    <property type="evidence" value="ECO:0007669"/>
    <property type="project" value="UniProtKB-KW"/>
</dbReference>
<dbReference type="GO" id="GO:0030170">
    <property type="term" value="F:pyridoxal phosphate binding"/>
    <property type="evidence" value="ECO:0007669"/>
    <property type="project" value="TreeGrafter"/>
</dbReference>
<organism evidence="5 6">
    <name type="scientific">Candidatus Bilophila faecipullorum</name>
    <dbReference type="NCBI Taxonomy" id="2838482"/>
    <lineage>
        <taxon>Bacteria</taxon>
        <taxon>Pseudomonadati</taxon>
        <taxon>Thermodesulfobacteriota</taxon>
        <taxon>Desulfovibrionia</taxon>
        <taxon>Desulfovibrionales</taxon>
        <taxon>Desulfovibrionaceae</taxon>
        <taxon>Bilophila</taxon>
    </lineage>
</organism>
<reference evidence="5" key="1">
    <citation type="journal article" date="2021" name="PeerJ">
        <title>Extensive microbial diversity within the chicken gut microbiome revealed by metagenomics and culture.</title>
        <authorList>
            <person name="Gilroy R."/>
            <person name="Ravi A."/>
            <person name="Getino M."/>
            <person name="Pursley I."/>
            <person name="Horton D.L."/>
            <person name="Alikhan N.F."/>
            <person name="Baker D."/>
            <person name="Gharbi K."/>
            <person name="Hall N."/>
            <person name="Watson M."/>
            <person name="Adriaenssens E.M."/>
            <person name="Foster-Nyarko E."/>
            <person name="Jarju S."/>
            <person name="Secka A."/>
            <person name="Antonio M."/>
            <person name="Oren A."/>
            <person name="Chaudhuri R.R."/>
            <person name="La Ragione R."/>
            <person name="Hildebrand F."/>
            <person name="Pallen M.J."/>
        </authorList>
    </citation>
    <scope>NUCLEOTIDE SEQUENCE</scope>
    <source>
        <strain evidence="5">ChiSxjej5B17-1746</strain>
    </source>
</reference>
<evidence type="ECO:0000313" key="6">
    <source>
        <dbReference type="Proteomes" id="UP000824264"/>
    </source>
</evidence>
<evidence type="ECO:0000256" key="3">
    <source>
        <dbReference type="PIRSR" id="PIRSR000390-2"/>
    </source>
</evidence>
<dbReference type="InterPro" id="IPR000653">
    <property type="entry name" value="DegT/StrS_aminotransferase"/>
</dbReference>
<comment type="caution">
    <text evidence="5">The sequence shown here is derived from an EMBL/GenBank/DDBJ whole genome shotgun (WGS) entry which is preliminary data.</text>
</comment>
<evidence type="ECO:0000256" key="1">
    <source>
        <dbReference type="ARBA" id="ARBA00037999"/>
    </source>
</evidence>
<dbReference type="InterPro" id="IPR015422">
    <property type="entry name" value="PyrdxlP-dep_Trfase_small"/>
</dbReference>
<dbReference type="CDD" id="cd00616">
    <property type="entry name" value="AHBA_syn"/>
    <property type="match status" value="1"/>
</dbReference>
<dbReference type="InterPro" id="IPR015424">
    <property type="entry name" value="PyrdxlP-dep_Trfase"/>
</dbReference>